<proteinExistence type="predicted"/>
<dbReference type="Proteomes" id="UP000825438">
    <property type="component" value="Chromosome II"/>
</dbReference>
<feature type="region of interest" description="Disordered" evidence="1">
    <location>
        <begin position="133"/>
        <end position="153"/>
    </location>
</feature>
<dbReference type="EMBL" id="CP076750">
    <property type="protein sequence ID" value="QWW23497.1"/>
    <property type="molecule type" value="Genomic_DNA"/>
</dbReference>
<reference evidence="2" key="1">
    <citation type="submission" date="2021-06" db="EMBL/GenBank/DDBJ databases">
        <title>Candida auris outbreak in lebanese hospital.</title>
        <authorList>
            <person name="Finianos M."/>
        </authorList>
    </citation>
    <scope>NUCLEOTIDE SEQUENCE</scope>
    <source>
        <strain evidence="2">CA7LBN</strain>
    </source>
</reference>
<name>A0A8F2W0P4_CANAR</name>
<gene>
    <name evidence="2" type="ORF">CA7LBN_002298</name>
</gene>
<sequence>MFKSVLSGWFTKSSSSVPLASSEVNRSFTMAGRDSHQVYHVSMNDDNTDDFVDIAYRKLSYAEVASIARHRQQTSKVPHGRCSSPRVAHNRYAVLAANDDDDDASESVYSEKFKINNYFSKNKVYKQADKVKAARSKQKKAYNGRLGVNQEAE</sequence>
<organism evidence="2">
    <name type="scientific">Candidozyma auris</name>
    <name type="common">Yeast</name>
    <name type="synonym">Candida auris</name>
    <dbReference type="NCBI Taxonomy" id="498019"/>
    <lineage>
        <taxon>Eukaryota</taxon>
        <taxon>Fungi</taxon>
        <taxon>Dikarya</taxon>
        <taxon>Ascomycota</taxon>
        <taxon>Saccharomycotina</taxon>
        <taxon>Pichiomycetes</taxon>
        <taxon>Metschnikowiaceae</taxon>
        <taxon>Candidozyma</taxon>
    </lineage>
</organism>
<accession>A0A8F2W0P4</accession>
<evidence type="ECO:0000256" key="1">
    <source>
        <dbReference type="SAM" id="MobiDB-lite"/>
    </source>
</evidence>
<protein>
    <submittedName>
        <fullName evidence="2">Uncharacterized protein</fullName>
    </submittedName>
</protein>
<evidence type="ECO:0000313" key="2">
    <source>
        <dbReference type="EMBL" id="QWW23497.1"/>
    </source>
</evidence>
<feature type="compositionally biased region" description="Basic residues" evidence="1">
    <location>
        <begin position="133"/>
        <end position="142"/>
    </location>
</feature>
<dbReference type="AlphaFoldDB" id="A0A8F2W0P4"/>